<dbReference type="PRINTS" id="PR00359">
    <property type="entry name" value="BP450"/>
</dbReference>
<dbReference type="InterPro" id="IPR017972">
    <property type="entry name" value="Cyt_P450_CS"/>
</dbReference>
<protein>
    <submittedName>
        <fullName evidence="8">Cytochrome P450</fullName>
    </submittedName>
</protein>
<dbReference type="Pfam" id="PF00067">
    <property type="entry name" value="p450"/>
    <property type="match status" value="1"/>
</dbReference>
<dbReference type="KEGG" id="stp:Strop_4427"/>
<dbReference type="eggNOG" id="COG2124">
    <property type="taxonomic scope" value="Bacteria"/>
</dbReference>
<dbReference type="AlphaFoldDB" id="A4XD48"/>
<evidence type="ECO:0000313" key="9">
    <source>
        <dbReference type="Proteomes" id="UP000000235"/>
    </source>
</evidence>
<dbReference type="InterPro" id="IPR036396">
    <property type="entry name" value="Cyt_P450_sf"/>
</dbReference>
<accession>A4XD48</accession>
<evidence type="ECO:0000256" key="4">
    <source>
        <dbReference type="ARBA" id="ARBA00023002"/>
    </source>
</evidence>
<dbReference type="SUPFAM" id="SSF48264">
    <property type="entry name" value="Cytochrome P450"/>
    <property type="match status" value="1"/>
</dbReference>
<evidence type="ECO:0000256" key="1">
    <source>
        <dbReference type="ARBA" id="ARBA00010617"/>
    </source>
</evidence>
<gene>
    <name evidence="8" type="ordered locus">Strop_4427</name>
</gene>
<dbReference type="GO" id="GO:0004497">
    <property type="term" value="F:monooxygenase activity"/>
    <property type="evidence" value="ECO:0007669"/>
    <property type="project" value="UniProtKB-KW"/>
</dbReference>
<dbReference type="GO" id="GO:0017000">
    <property type="term" value="P:antibiotic biosynthetic process"/>
    <property type="evidence" value="ECO:0007669"/>
    <property type="project" value="UniProtKB-ARBA"/>
</dbReference>
<dbReference type="FunFam" id="1.10.630.10:FF:000018">
    <property type="entry name" value="Cytochrome P450 monooxygenase"/>
    <property type="match status" value="1"/>
</dbReference>
<proteinExistence type="inferred from homology"/>
<evidence type="ECO:0000256" key="6">
    <source>
        <dbReference type="ARBA" id="ARBA00023033"/>
    </source>
</evidence>
<evidence type="ECO:0000256" key="3">
    <source>
        <dbReference type="ARBA" id="ARBA00022723"/>
    </source>
</evidence>
<dbReference type="Proteomes" id="UP000000235">
    <property type="component" value="Chromosome"/>
</dbReference>
<keyword evidence="5 7" id="KW-0408">Iron</keyword>
<dbReference type="GO" id="GO:0005506">
    <property type="term" value="F:iron ion binding"/>
    <property type="evidence" value="ECO:0007669"/>
    <property type="project" value="InterPro"/>
</dbReference>
<dbReference type="PATRIC" id="fig|369723.5.peg.4578"/>
<dbReference type="GO" id="GO:0016705">
    <property type="term" value="F:oxidoreductase activity, acting on paired donors, with incorporation or reduction of molecular oxygen"/>
    <property type="evidence" value="ECO:0007669"/>
    <property type="project" value="InterPro"/>
</dbReference>
<evidence type="ECO:0000256" key="5">
    <source>
        <dbReference type="ARBA" id="ARBA00023004"/>
    </source>
</evidence>
<name>A4XD48_SALTO</name>
<dbReference type="PRINTS" id="PR00385">
    <property type="entry name" value="P450"/>
</dbReference>
<reference evidence="9" key="1">
    <citation type="journal article" date="2007" name="Proc. Natl. Acad. Sci. U.S.A.">
        <title>Genome sequencing reveals complex secondary metabolome in the marine actinomycete Salinispora tropica.</title>
        <authorList>
            <person name="Udwary D.W."/>
            <person name="Zeigler L."/>
            <person name="Asolkar R.N."/>
            <person name="Singan V."/>
            <person name="Lapidus A."/>
            <person name="Fenical W."/>
            <person name="Jensen P.R."/>
            <person name="Moore B.S."/>
        </authorList>
    </citation>
    <scope>NUCLEOTIDE SEQUENCE [LARGE SCALE GENOMIC DNA]</scope>
    <source>
        <strain evidence="9">ATCC BAA-916 / DSM 44818 / CNB-440</strain>
    </source>
</reference>
<dbReference type="STRING" id="369723.Strop_4427"/>
<keyword evidence="2 7" id="KW-0349">Heme</keyword>
<dbReference type="EMBL" id="CP000667">
    <property type="protein sequence ID" value="ABP56855.1"/>
    <property type="molecule type" value="Genomic_DNA"/>
</dbReference>
<dbReference type="RefSeq" id="WP_012015619.1">
    <property type="nucleotide sequence ID" value="NC_009380.1"/>
</dbReference>
<sequence length="382" mass="41438">MSQDPTMRAELAPIPRSGARLGQEYDQLRNAGDVHQVLLPDSSLAWLVTNPKLVSRALTDPRLALNRRHSRGSWSGFALPPALDANLLNLDAPDHTRLRRLVGPAFSPQRVSALRPRIRRTAEHLLDTLVATSGPVDLVTGYCTPLSVQVIADLMGVPEAGRADLRTWTDTMLTSYPPDRDAIRQAVVELHGYVVDLIDTKRQQPGDDLLSALVTIEQDGDRLTRDELTSLAFLILFAGYENTANLIASTVLRLLDHGGLRGVQLPEAIEETLRLEPPAPAAVRRFPTEEMTIGGATIPAGDIVLLSIAAATRGTAGNAARLAFGNGPHFCLGAALARVEAEEALTVLARRLPDLALALPVAQVRWRPTFRTHGPAELLVTW</sequence>
<dbReference type="GO" id="GO:0020037">
    <property type="term" value="F:heme binding"/>
    <property type="evidence" value="ECO:0007669"/>
    <property type="project" value="InterPro"/>
</dbReference>
<keyword evidence="9" id="KW-1185">Reference proteome</keyword>
<evidence type="ECO:0000256" key="2">
    <source>
        <dbReference type="ARBA" id="ARBA00022617"/>
    </source>
</evidence>
<dbReference type="InterPro" id="IPR001128">
    <property type="entry name" value="Cyt_P450"/>
</dbReference>
<evidence type="ECO:0000256" key="7">
    <source>
        <dbReference type="RuleBase" id="RU000461"/>
    </source>
</evidence>
<dbReference type="PROSITE" id="PS00086">
    <property type="entry name" value="CYTOCHROME_P450"/>
    <property type="match status" value="1"/>
</dbReference>
<comment type="similarity">
    <text evidence="1 7">Belongs to the cytochrome P450 family.</text>
</comment>
<keyword evidence="4 7" id="KW-0560">Oxidoreductase</keyword>
<dbReference type="InterPro" id="IPR002397">
    <property type="entry name" value="Cyt_P450_B"/>
</dbReference>
<keyword evidence="3 7" id="KW-0479">Metal-binding</keyword>
<evidence type="ECO:0000313" key="8">
    <source>
        <dbReference type="EMBL" id="ABP56855.1"/>
    </source>
</evidence>
<dbReference type="PANTHER" id="PTHR46696">
    <property type="entry name" value="P450, PUTATIVE (EUROFUNG)-RELATED"/>
    <property type="match status" value="1"/>
</dbReference>
<dbReference type="CDD" id="cd11029">
    <property type="entry name" value="CYP107-like"/>
    <property type="match status" value="1"/>
</dbReference>
<dbReference type="Gene3D" id="1.10.630.10">
    <property type="entry name" value="Cytochrome P450"/>
    <property type="match status" value="1"/>
</dbReference>
<organism evidence="8 9">
    <name type="scientific">Salinispora tropica (strain ATCC BAA-916 / DSM 44818 / JCM 13857 / NBRC 105044 / CNB-440)</name>
    <dbReference type="NCBI Taxonomy" id="369723"/>
    <lineage>
        <taxon>Bacteria</taxon>
        <taxon>Bacillati</taxon>
        <taxon>Actinomycetota</taxon>
        <taxon>Actinomycetes</taxon>
        <taxon>Micromonosporales</taxon>
        <taxon>Micromonosporaceae</taxon>
        <taxon>Salinispora</taxon>
    </lineage>
</organism>
<keyword evidence="6 7" id="KW-0503">Monooxygenase</keyword>
<dbReference type="HOGENOM" id="CLU_033716_1_1_11"/>
<dbReference type="PANTHER" id="PTHR46696:SF1">
    <property type="entry name" value="CYTOCHROME P450 YJIB-RELATED"/>
    <property type="match status" value="1"/>
</dbReference>